<reference evidence="1 2" key="1">
    <citation type="journal article" date="2014" name="Genome Biol. Evol.">
        <title>The genome of the myxosporean Thelohanellus kitauei shows adaptations to nutrient acquisition within its fish host.</title>
        <authorList>
            <person name="Yang Y."/>
            <person name="Xiong J."/>
            <person name="Zhou Z."/>
            <person name="Huo F."/>
            <person name="Miao W."/>
            <person name="Ran C."/>
            <person name="Liu Y."/>
            <person name="Zhang J."/>
            <person name="Feng J."/>
            <person name="Wang M."/>
            <person name="Wang M."/>
            <person name="Wang L."/>
            <person name="Yao B."/>
        </authorList>
    </citation>
    <scope>NUCLEOTIDE SEQUENCE [LARGE SCALE GENOMIC DNA]</scope>
    <source>
        <strain evidence="1">Wuqing</strain>
    </source>
</reference>
<dbReference type="PANTHER" id="PTHR45913:SF22">
    <property type="entry name" value="SCAN BOX DOMAIN-CONTAINING PROTEIN"/>
    <property type="match status" value="1"/>
</dbReference>
<dbReference type="EMBL" id="JWZT01002895">
    <property type="protein sequence ID" value="KII68195.1"/>
    <property type="molecule type" value="Genomic_DNA"/>
</dbReference>
<dbReference type="PANTHER" id="PTHR45913">
    <property type="entry name" value="EPM2A-INTERACTING PROTEIN 1"/>
    <property type="match status" value="1"/>
</dbReference>
<proteinExistence type="predicted"/>
<name>A0A0C2MVL2_THEKT</name>
<keyword evidence="2" id="KW-1185">Reference proteome</keyword>
<evidence type="ECO:0000313" key="1">
    <source>
        <dbReference type="EMBL" id="KII68195.1"/>
    </source>
</evidence>
<accession>A0A0C2MVL2</accession>
<dbReference type="OrthoDB" id="1101576at2759"/>
<dbReference type="Proteomes" id="UP000031668">
    <property type="component" value="Unassembled WGS sequence"/>
</dbReference>
<dbReference type="AlphaFoldDB" id="A0A0C2MVL2"/>
<organism evidence="1 2">
    <name type="scientific">Thelohanellus kitauei</name>
    <name type="common">Myxosporean</name>
    <dbReference type="NCBI Taxonomy" id="669202"/>
    <lineage>
        <taxon>Eukaryota</taxon>
        <taxon>Metazoa</taxon>
        <taxon>Cnidaria</taxon>
        <taxon>Myxozoa</taxon>
        <taxon>Myxosporea</taxon>
        <taxon>Bivalvulida</taxon>
        <taxon>Platysporina</taxon>
        <taxon>Myxobolidae</taxon>
        <taxon>Thelohanellus</taxon>
    </lineage>
</organism>
<sequence length="99" mass="11177">MHLEFLNKDTNYFRLKVIGPGKPCLSPNIDAVEASYLMVLKIAKAVKLHTIAEKSILPAIKDIVRFIIVEEFVNKLNGTCISNDTVHRRIADVCRVSIR</sequence>
<gene>
    <name evidence="1" type="ORF">RF11_12954</name>
</gene>
<comment type="caution">
    <text evidence="1">The sequence shown here is derived from an EMBL/GenBank/DDBJ whole genome shotgun (WGS) entry which is preliminary data.</text>
</comment>
<evidence type="ECO:0000313" key="2">
    <source>
        <dbReference type="Proteomes" id="UP000031668"/>
    </source>
</evidence>
<protein>
    <submittedName>
        <fullName evidence="1">Zinc finger BED domain-containing protein 5</fullName>
    </submittedName>
</protein>